<dbReference type="Proteomes" id="UP000249377">
    <property type="component" value="Unassembled WGS sequence"/>
</dbReference>
<dbReference type="InterPro" id="IPR017665">
    <property type="entry name" value="Guanylate_kinase"/>
</dbReference>
<dbReference type="PANTHER" id="PTHR23117:SF13">
    <property type="entry name" value="GUANYLATE KINASE"/>
    <property type="match status" value="1"/>
</dbReference>
<dbReference type="InterPro" id="IPR020590">
    <property type="entry name" value="Guanylate_kinase_CS"/>
</dbReference>
<evidence type="ECO:0000256" key="2">
    <source>
        <dbReference type="ARBA" id="ARBA00005790"/>
    </source>
</evidence>
<evidence type="ECO:0000256" key="8">
    <source>
        <dbReference type="ARBA" id="ARBA00022840"/>
    </source>
</evidence>
<dbReference type="EC" id="2.7.4.8" evidence="3 11"/>
<evidence type="ECO:0000256" key="9">
    <source>
        <dbReference type="ARBA" id="ARBA00030128"/>
    </source>
</evidence>
<accession>A0A328UH95</accession>
<evidence type="ECO:0000256" key="6">
    <source>
        <dbReference type="ARBA" id="ARBA00022741"/>
    </source>
</evidence>
<dbReference type="Gene3D" id="3.40.50.300">
    <property type="entry name" value="P-loop containing nucleotide triphosphate hydrolases"/>
    <property type="match status" value="2"/>
</dbReference>
<evidence type="ECO:0000256" key="4">
    <source>
        <dbReference type="ARBA" id="ARBA00016296"/>
    </source>
</evidence>
<keyword evidence="14" id="KW-1185">Reference proteome</keyword>
<evidence type="ECO:0000256" key="3">
    <source>
        <dbReference type="ARBA" id="ARBA00012961"/>
    </source>
</evidence>
<dbReference type="GO" id="GO:0004385">
    <property type="term" value="F:GMP kinase activity"/>
    <property type="evidence" value="ECO:0007669"/>
    <property type="project" value="UniProtKB-UniRule"/>
</dbReference>
<keyword evidence="6 11" id="KW-0547">Nucleotide-binding</keyword>
<organism evidence="13 14">
    <name type="scientific">Hydrogeniiclostridium mannosilyticum</name>
    <dbReference type="NCBI Taxonomy" id="2764322"/>
    <lineage>
        <taxon>Bacteria</taxon>
        <taxon>Bacillati</taxon>
        <taxon>Bacillota</taxon>
        <taxon>Clostridia</taxon>
        <taxon>Eubacteriales</taxon>
        <taxon>Acutalibacteraceae</taxon>
        <taxon>Hydrogeniiclostridium</taxon>
    </lineage>
</organism>
<dbReference type="EMBL" id="QLYR01000005">
    <property type="protein sequence ID" value="RAQ28486.1"/>
    <property type="molecule type" value="Genomic_DNA"/>
</dbReference>
<evidence type="ECO:0000256" key="5">
    <source>
        <dbReference type="ARBA" id="ARBA00022679"/>
    </source>
</evidence>
<dbReference type="InterPro" id="IPR008145">
    <property type="entry name" value="GK/Ca_channel_bsu"/>
</dbReference>
<keyword evidence="5 11" id="KW-0808">Transferase</keyword>
<evidence type="ECO:0000256" key="11">
    <source>
        <dbReference type="HAMAP-Rule" id="MF_00328"/>
    </source>
</evidence>
<evidence type="ECO:0000256" key="7">
    <source>
        <dbReference type="ARBA" id="ARBA00022777"/>
    </source>
</evidence>
<dbReference type="GO" id="GO:0005524">
    <property type="term" value="F:ATP binding"/>
    <property type="evidence" value="ECO:0007669"/>
    <property type="project" value="UniProtKB-UniRule"/>
</dbReference>
<feature type="domain" description="Guanylate kinase-like" evidence="12">
    <location>
        <begin position="5"/>
        <end position="183"/>
    </location>
</feature>
<evidence type="ECO:0000313" key="13">
    <source>
        <dbReference type="EMBL" id="RAQ28486.1"/>
    </source>
</evidence>
<comment type="similarity">
    <text evidence="2 11">Belongs to the guanylate kinase family.</text>
</comment>
<dbReference type="PROSITE" id="PS50052">
    <property type="entry name" value="GUANYLATE_KINASE_2"/>
    <property type="match status" value="1"/>
</dbReference>
<dbReference type="GO" id="GO:0005829">
    <property type="term" value="C:cytosol"/>
    <property type="evidence" value="ECO:0007669"/>
    <property type="project" value="TreeGrafter"/>
</dbReference>
<comment type="caution">
    <text evidence="13">The sequence shown here is derived from an EMBL/GenBank/DDBJ whole genome shotgun (WGS) entry which is preliminary data.</text>
</comment>
<comment type="catalytic activity">
    <reaction evidence="10 11">
        <text>GMP + ATP = GDP + ADP</text>
        <dbReference type="Rhea" id="RHEA:20780"/>
        <dbReference type="ChEBI" id="CHEBI:30616"/>
        <dbReference type="ChEBI" id="CHEBI:58115"/>
        <dbReference type="ChEBI" id="CHEBI:58189"/>
        <dbReference type="ChEBI" id="CHEBI:456216"/>
        <dbReference type="EC" id="2.7.4.8"/>
    </reaction>
</comment>
<keyword evidence="11" id="KW-0963">Cytoplasm</keyword>
<gene>
    <name evidence="11" type="primary">gmk</name>
    <name evidence="13" type="ORF">DPQ25_09180</name>
</gene>
<comment type="subcellular location">
    <subcellularLocation>
        <location evidence="11">Cytoplasm</location>
    </subcellularLocation>
</comment>
<proteinExistence type="inferred from homology"/>
<dbReference type="SUPFAM" id="SSF52540">
    <property type="entry name" value="P-loop containing nucleoside triphosphate hydrolases"/>
    <property type="match status" value="1"/>
</dbReference>
<dbReference type="RefSeq" id="WP_112332869.1">
    <property type="nucleotide sequence ID" value="NZ_JADPHD010000003.1"/>
</dbReference>
<name>A0A328UH95_9FIRM</name>
<protein>
    <recommendedName>
        <fullName evidence="4 11">Guanylate kinase</fullName>
        <ecNumber evidence="3 11">2.7.4.8</ecNumber>
    </recommendedName>
    <alternativeName>
        <fullName evidence="9 11">GMP kinase</fullName>
    </alternativeName>
</protein>
<feature type="binding site" evidence="11">
    <location>
        <begin position="12"/>
        <end position="19"/>
    </location>
    <ligand>
        <name>ATP</name>
        <dbReference type="ChEBI" id="CHEBI:30616"/>
    </ligand>
</feature>
<dbReference type="NCBIfam" id="TIGR03263">
    <property type="entry name" value="guanyl_kin"/>
    <property type="match status" value="1"/>
</dbReference>
<sequence>MTNDGLLIVFSGPSGAGKDTVLQKLLESDPNLRLSVSATTRMPRPGEIDGTHYHFLSEASFQELITKDQVLEYAQYCGNFYGTPLAPIQKWNEMGNDVILEIEIQGGAQVMRKRPDCVGIFILPPSLEVLEHRLRKRGTESEEAIQKRLAAAKDEIQKAADYDYVVINDDLADAVQAVAEIIHAEKRKTTRNQDLIERMISPC</sequence>
<evidence type="ECO:0000256" key="10">
    <source>
        <dbReference type="ARBA" id="ARBA00048594"/>
    </source>
</evidence>
<dbReference type="AlphaFoldDB" id="A0A328UH95"/>
<evidence type="ECO:0000259" key="12">
    <source>
        <dbReference type="PROSITE" id="PS50052"/>
    </source>
</evidence>
<dbReference type="InterPro" id="IPR008144">
    <property type="entry name" value="Guanylate_kin-like_dom"/>
</dbReference>
<evidence type="ECO:0000313" key="14">
    <source>
        <dbReference type="Proteomes" id="UP000249377"/>
    </source>
</evidence>
<dbReference type="InterPro" id="IPR027417">
    <property type="entry name" value="P-loop_NTPase"/>
</dbReference>
<dbReference type="FunFam" id="3.30.63.10:FF:000002">
    <property type="entry name" value="Guanylate kinase 1"/>
    <property type="match status" value="1"/>
</dbReference>
<keyword evidence="7 11" id="KW-0418">Kinase</keyword>
<dbReference type="PROSITE" id="PS00856">
    <property type="entry name" value="GUANYLATE_KINASE_1"/>
    <property type="match status" value="1"/>
</dbReference>
<dbReference type="CDD" id="cd00071">
    <property type="entry name" value="GMPK"/>
    <property type="match status" value="1"/>
</dbReference>
<keyword evidence="8 11" id="KW-0067">ATP-binding</keyword>
<dbReference type="Gene3D" id="3.30.63.10">
    <property type="entry name" value="Guanylate Kinase phosphate binding domain"/>
    <property type="match status" value="1"/>
</dbReference>
<dbReference type="SMART" id="SM00072">
    <property type="entry name" value="GuKc"/>
    <property type="match status" value="1"/>
</dbReference>
<dbReference type="HAMAP" id="MF_00328">
    <property type="entry name" value="Guanylate_kinase"/>
    <property type="match status" value="1"/>
</dbReference>
<dbReference type="PANTHER" id="PTHR23117">
    <property type="entry name" value="GUANYLATE KINASE-RELATED"/>
    <property type="match status" value="1"/>
</dbReference>
<reference evidence="13 14" key="1">
    <citation type="submission" date="2018-06" db="EMBL/GenBank/DDBJ databases">
        <title>Noncontiguous genome sequence of Ruminococcaceae bacterium ASD2818.</title>
        <authorList>
            <person name="Chaplin A.V."/>
            <person name="Sokolova S.R."/>
            <person name="Kochetkova T.O."/>
            <person name="Goltsov A.Y."/>
            <person name="Trofimov D.Y."/>
            <person name="Efimov B.A."/>
        </authorList>
    </citation>
    <scope>NUCLEOTIDE SEQUENCE [LARGE SCALE GENOMIC DNA]</scope>
    <source>
        <strain evidence="13 14">ASD2818</strain>
    </source>
</reference>
<comment type="function">
    <text evidence="1 11">Essential for recycling GMP and indirectly, cGMP.</text>
</comment>
<dbReference type="Pfam" id="PF00625">
    <property type="entry name" value="Guanylate_kin"/>
    <property type="match status" value="1"/>
</dbReference>
<evidence type="ECO:0000256" key="1">
    <source>
        <dbReference type="ARBA" id="ARBA00003531"/>
    </source>
</evidence>